<evidence type="ECO:0000256" key="1">
    <source>
        <dbReference type="ARBA" id="ARBA00022676"/>
    </source>
</evidence>
<dbReference type="Pfam" id="PF08323">
    <property type="entry name" value="Glyco_transf_5"/>
    <property type="match status" value="1"/>
</dbReference>
<keyword evidence="2" id="KW-0808">Transferase</keyword>
<organism evidence="4">
    <name type="scientific">marine metagenome</name>
    <dbReference type="NCBI Taxonomy" id="408172"/>
    <lineage>
        <taxon>unclassified sequences</taxon>
        <taxon>metagenomes</taxon>
        <taxon>ecological metagenomes</taxon>
    </lineage>
</organism>
<proteinExistence type="predicted"/>
<dbReference type="PANTHER" id="PTHR45825">
    <property type="entry name" value="GRANULE-BOUND STARCH SYNTHASE 1, CHLOROPLASTIC/AMYLOPLASTIC"/>
    <property type="match status" value="1"/>
</dbReference>
<name>A0A381QH25_9ZZZZ</name>
<evidence type="ECO:0000256" key="2">
    <source>
        <dbReference type="ARBA" id="ARBA00022679"/>
    </source>
</evidence>
<dbReference type="GO" id="GO:0016757">
    <property type="term" value="F:glycosyltransferase activity"/>
    <property type="evidence" value="ECO:0007669"/>
    <property type="project" value="UniProtKB-KW"/>
</dbReference>
<dbReference type="PANTHER" id="PTHR45825:SF11">
    <property type="entry name" value="ALPHA AMYLASE DOMAIN-CONTAINING PROTEIN"/>
    <property type="match status" value="1"/>
</dbReference>
<evidence type="ECO:0000259" key="3">
    <source>
        <dbReference type="Pfam" id="PF08323"/>
    </source>
</evidence>
<dbReference type="EMBL" id="UINC01001314">
    <property type="protein sequence ID" value="SUZ77367.1"/>
    <property type="molecule type" value="Genomic_DNA"/>
</dbReference>
<protein>
    <recommendedName>
        <fullName evidence="3">Starch synthase catalytic domain-containing protein</fullName>
    </recommendedName>
</protein>
<accession>A0A381QH25</accession>
<dbReference type="Gene3D" id="3.40.50.2000">
    <property type="entry name" value="Glycogen Phosphorylase B"/>
    <property type="match status" value="1"/>
</dbReference>
<dbReference type="InterPro" id="IPR013534">
    <property type="entry name" value="Starch_synth_cat_dom"/>
</dbReference>
<keyword evidence="1" id="KW-0328">Glycosyltransferase</keyword>
<reference evidence="4" key="1">
    <citation type="submission" date="2018-05" db="EMBL/GenBank/DDBJ databases">
        <authorList>
            <person name="Lanie J.A."/>
            <person name="Ng W.-L."/>
            <person name="Kazmierczak K.M."/>
            <person name="Andrzejewski T.M."/>
            <person name="Davidsen T.M."/>
            <person name="Wayne K.J."/>
            <person name="Tettelin H."/>
            <person name="Glass J.I."/>
            <person name="Rusch D."/>
            <person name="Podicherti R."/>
            <person name="Tsui H.-C.T."/>
            <person name="Winkler M.E."/>
        </authorList>
    </citation>
    <scope>NUCLEOTIDE SEQUENCE</scope>
</reference>
<evidence type="ECO:0000313" key="4">
    <source>
        <dbReference type="EMBL" id="SUZ77367.1"/>
    </source>
</evidence>
<gene>
    <name evidence="4" type="ORF">METZ01_LOCUS30221</name>
</gene>
<dbReference type="SUPFAM" id="SSF53756">
    <property type="entry name" value="UDP-Glycosyltransferase/glycogen phosphorylase"/>
    <property type="match status" value="1"/>
</dbReference>
<feature type="domain" description="Starch synthase catalytic" evidence="3">
    <location>
        <begin position="4"/>
        <end position="197"/>
    </location>
</feature>
<sequence>MKLKIFYLTTEIVPFANTSSLAEFSAKVPLLLQNKEHDIRTIIPKYGYVSERKYILREVIRLREIPFEFGKENVIASAKSAFIPKTRVQVYFLEDTKRFKPLTNLIYKAKNGRVISDIHNRFAFFSKASLAILPHLFWKPDLMWCNNWQSALVPAFYKQHYKDDNFYGNIKSILVVHNYEEEYLDIEKGLFSKIGLTEPEGINKGIINAYEAAAQNVDLIIAIDTPTNEVSKELIKLPNIKKSNMLIVKTSDESPDYEKVAAKIDNGLQKLYS</sequence>
<dbReference type="AlphaFoldDB" id="A0A381QH25"/>